<comment type="caution">
    <text evidence="1">The sequence shown here is derived from an EMBL/GenBank/DDBJ whole genome shotgun (WGS) entry which is preliminary data.</text>
</comment>
<name>A0A9P4SCH0_9PEZI</name>
<dbReference type="Pfam" id="PF01042">
    <property type="entry name" value="Ribonuc_L-PSP"/>
    <property type="match status" value="1"/>
</dbReference>
<dbReference type="PANTHER" id="PTHR43857:SF1">
    <property type="entry name" value="YJGH FAMILY PROTEIN"/>
    <property type="match status" value="1"/>
</dbReference>
<dbReference type="Proteomes" id="UP000799429">
    <property type="component" value="Unassembled WGS sequence"/>
</dbReference>
<accession>A0A9P4SCH0</accession>
<dbReference type="AlphaFoldDB" id="A0A9P4SCH0"/>
<dbReference type="InterPro" id="IPR035959">
    <property type="entry name" value="RutC-like_sf"/>
</dbReference>
<protein>
    <submittedName>
        <fullName evidence="1">L-PSP endoribonuclease family protein</fullName>
    </submittedName>
</protein>
<evidence type="ECO:0000313" key="1">
    <source>
        <dbReference type="EMBL" id="KAF2839934.1"/>
    </source>
</evidence>
<reference evidence="1" key="1">
    <citation type="journal article" date="2020" name="Stud. Mycol.">
        <title>101 Dothideomycetes genomes: a test case for predicting lifestyles and emergence of pathogens.</title>
        <authorList>
            <person name="Haridas S."/>
            <person name="Albert R."/>
            <person name="Binder M."/>
            <person name="Bloem J."/>
            <person name="Labutti K."/>
            <person name="Salamov A."/>
            <person name="Andreopoulos B."/>
            <person name="Baker S."/>
            <person name="Barry K."/>
            <person name="Bills G."/>
            <person name="Bluhm B."/>
            <person name="Cannon C."/>
            <person name="Castanera R."/>
            <person name="Culley D."/>
            <person name="Daum C."/>
            <person name="Ezra D."/>
            <person name="Gonzalez J."/>
            <person name="Henrissat B."/>
            <person name="Kuo A."/>
            <person name="Liang C."/>
            <person name="Lipzen A."/>
            <person name="Lutzoni F."/>
            <person name="Magnuson J."/>
            <person name="Mondo S."/>
            <person name="Nolan M."/>
            <person name="Ohm R."/>
            <person name="Pangilinan J."/>
            <person name="Park H.-J."/>
            <person name="Ramirez L."/>
            <person name="Alfaro M."/>
            <person name="Sun H."/>
            <person name="Tritt A."/>
            <person name="Yoshinaga Y."/>
            <person name="Zwiers L.-H."/>
            <person name="Turgeon B."/>
            <person name="Goodwin S."/>
            <person name="Spatafora J."/>
            <person name="Crous P."/>
            <person name="Grigoriev I."/>
        </authorList>
    </citation>
    <scope>NUCLEOTIDE SEQUENCE</scope>
    <source>
        <strain evidence="1">CBS 101060</strain>
    </source>
</reference>
<organism evidence="1 2">
    <name type="scientific">Patellaria atrata CBS 101060</name>
    <dbReference type="NCBI Taxonomy" id="1346257"/>
    <lineage>
        <taxon>Eukaryota</taxon>
        <taxon>Fungi</taxon>
        <taxon>Dikarya</taxon>
        <taxon>Ascomycota</taxon>
        <taxon>Pezizomycotina</taxon>
        <taxon>Dothideomycetes</taxon>
        <taxon>Dothideomycetes incertae sedis</taxon>
        <taxon>Patellariales</taxon>
        <taxon>Patellariaceae</taxon>
        <taxon>Patellaria</taxon>
    </lineage>
</organism>
<sequence>MSRLQYFVYPDQGLLLREKHSYNQAVRVGDRIECAGSWDPITGDMKTDLDEEIDQAFDNVNLALKDAGGKGWNQVFRINSYHTDMSYDALMHMIKNIRERMPDYQPLWTTVGVAKLTLEGMRVEIEVSAFDEEVAEEARKARAAAVKQE</sequence>
<dbReference type="Gene3D" id="3.30.1330.40">
    <property type="entry name" value="RutC-like"/>
    <property type="match status" value="1"/>
</dbReference>
<proteinExistence type="predicted"/>
<dbReference type="CDD" id="cd06152">
    <property type="entry name" value="YjgF_YER057c_UK114_like_4"/>
    <property type="match status" value="1"/>
</dbReference>
<dbReference type="InterPro" id="IPR006175">
    <property type="entry name" value="YjgF/YER057c/UK114"/>
</dbReference>
<dbReference type="EMBL" id="MU006094">
    <property type="protein sequence ID" value="KAF2839934.1"/>
    <property type="molecule type" value="Genomic_DNA"/>
</dbReference>
<gene>
    <name evidence="1" type="ORF">M501DRAFT_1010910</name>
</gene>
<dbReference type="OrthoDB" id="309640at2759"/>
<dbReference type="PANTHER" id="PTHR43857">
    <property type="entry name" value="BLR7761 PROTEIN"/>
    <property type="match status" value="1"/>
</dbReference>
<keyword evidence="2" id="KW-1185">Reference proteome</keyword>
<dbReference type="SUPFAM" id="SSF55298">
    <property type="entry name" value="YjgF-like"/>
    <property type="match status" value="1"/>
</dbReference>
<evidence type="ECO:0000313" key="2">
    <source>
        <dbReference type="Proteomes" id="UP000799429"/>
    </source>
</evidence>